<dbReference type="EMBL" id="SPLM01000110">
    <property type="protein sequence ID" value="TMW58855.1"/>
    <property type="molecule type" value="Genomic_DNA"/>
</dbReference>
<gene>
    <name evidence="2" type="ORF">Poli38472_007000</name>
</gene>
<feature type="region of interest" description="Disordered" evidence="1">
    <location>
        <begin position="1"/>
        <end position="111"/>
    </location>
</feature>
<dbReference type="InterPro" id="IPR055308">
    <property type="entry name" value="TEX47-like"/>
</dbReference>
<organism evidence="2 3">
    <name type="scientific">Pythium oligandrum</name>
    <name type="common">Mycoparasitic fungus</name>
    <dbReference type="NCBI Taxonomy" id="41045"/>
    <lineage>
        <taxon>Eukaryota</taxon>
        <taxon>Sar</taxon>
        <taxon>Stramenopiles</taxon>
        <taxon>Oomycota</taxon>
        <taxon>Peronosporomycetes</taxon>
        <taxon>Pythiales</taxon>
        <taxon>Pythiaceae</taxon>
        <taxon>Pythium</taxon>
    </lineage>
</organism>
<dbReference type="Pfam" id="PF24787">
    <property type="entry name" value="TEX47"/>
    <property type="match status" value="1"/>
</dbReference>
<dbReference type="Proteomes" id="UP000794436">
    <property type="component" value="Unassembled WGS sequence"/>
</dbReference>
<sequence length="322" mass="35983">MERQASSLRQGSKRVVAGNASFGASRRGEGAFATGSDESKRGYEDEKPPVSVSRFDPLETLGPSLLETLTLVHPPQPKSLQSQQDPGEDAAGDNNDSVQDEPGVSTEEEASRAKFDVYLSRSAVLGRLTDPSIDNARRVQETFAKMLEKFKCEATGVVLLQESTVLIFLETTADQFLEIGRYLQRQQSAIEPTTMKVLASCDDNPVRLLQGLYFRKISINRPASDAADWNEDALRQLAVDSFLNLVKFVKRIAPMPPAEIRKVLTNLSNTDQMNLPSNDFVLWLLAREDVMPLDEFLEIFDTPVMIELESERVWPVHPLLHY</sequence>
<dbReference type="OrthoDB" id="548795at2759"/>
<evidence type="ECO:0000256" key="1">
    <source>
        <dbReference type="SAM" id="MobiDB-lite"/>
    </source>
</evidence>
<feature type="compositionally biased region" description="Polar residues" evidence="1">
    <location>
        <begin position="1"/>
        <end position="10"/>
    </location>
</feature>
<comment type="caution">
    <text evidence="2">The sequence shown here is derived from an EMBL/GenBank/DDBJ whole genome shotgun (WGS) entry which is preliminary data.</text>
</comment>
<name>A0A8K1C9A6_PYTOL</name>
<evidence type="ECO:0000313" key="3">
    <source>
        <dbReference type="Proteomes" id="UP000794436"/>
    </source>
</evidence>
<proteinExistence type="predicted"/>
<protein>
    <submittedName>
        <fullName evidence="2">Uncharacterized protein</fullName>
    </submittedName>
</protein>
<keyword evidence="3" id="KW-1185">Reference proteome</keyword>
<feature type="compositionally biased region" description="Basic and acidic residues" evidence="1">
    <location>
        <begin position="37"/>
        <end position="48"/>
    </location>
</feature>
<evidence type="ECO:0000313" key="2">
    <source>
        <dbReference type="EMBL" id="TMW58855.1"/>
    </source>
</evidence>
<dbReference type="AlphaFoldDB" id="A0A8K1C9A6"/>
<reference evidence="2" key="1">
    <citation type="submission" date="2019-03" db="EMBL/GenBank/DDBJ databases">
        <title>Long read genome sequence of the mycoparasitic Pythium oligandrum ATCC 38472 isolated from sugarbeet rhizosphere.</title>
        <authorList>
            <person name="Gaulin E."/>
        </authorList>
    </citation>
    <scope>NUCLEOTIDE SEQUENCE</scope>
    <source>
        <strain evidence="2">ATCC 38472_TT</strain>
    </source>
</reference>
<dbReference type="PANTHER" id="PTHR34035">
    <property type="entry name" value="TESTIS-EXPRESSED PROTEIN 47"/>
    <property type="match status" value="1"/>
</dbReference>
<accession>A0A8K1C9A6</accession>
<dbReference type="PANTHER" id="PTHR34035:SF1">
    <property type="entry name" value="TESTIS-EXPRESSED PROTEIN 47"/>
    <property type="match status" value="1"/>
</dbReference>